<dbReference type="SUPFAM" id="SSF51306">
    <property type="entry name" value="LexA/Signal peptidase"/>
    <property type="match status" value="1"/>
</dbReference>
<accession>A0A563DK14</accession>
<evidence type="ECO:0000256" key="2">
    <source>
        <dbReference type="ARBA" id="ARBA00023125"/>
    </source>
</evidence>
<gene>
    <name evidence="6" type="ORF">ETU09_00660</name>
</gene>
<sequence>MNKALILNRIKEYNDFKTDKELASFLGISKSTLSNWYNRNSIDYDLVFSKCVQIDKNWLLTGKGKMLKEEKESDIIINPIVINRKTKDSLKEIQEIPLYNLHATAGLVELFKGSNQDAIIDNIKIPGIASCDGAVYVSGDSMYPLLKSGDIVLYKEVDISRLFWGEMYLLSIQLDDWSEYITIKYIQKSELGEDYIKLVSQNQHHQPKDEPIKNIQALALIRASIRIQSS</sequence>
<evidence type="ECO:0000313" key="7">
    <source>
        <dbReference type="Proteomes" id="UP000319499"/>
    </source>
</evidence>
<protein>
    <submittedName>
        <fullName evidence="6">Peptidase S24</fullName>
    </submittedName>
</protein>
<evidence type="ECO:0000259" key="5">
    <source>
        <dbReference type="Pfam" id="PF07022"/>
    </source>
</evidence>
<comment type="caution">
    <text evidence="6">The sequence shown here is derived from an EMBL/GenBank/DDBJ whole genome shotgun (WGS) entry which is preliminary data.</text>
</comment>
<dbReference type="PANTHER" id="PTHR40661">
    <property type="match status" value="1"/>
</dbReference>
<dbReference type="InterPro" id="IPR010744">
    <property type="entry name" value="Phage_CI_N"/>
</dbReference>
<organism evidence="6 7">
    <name type="scientific">Apibacter muscae</name>
    <dbReference type="NCBI Taxonomy" id="2509004"/>
    <lineage>
        <taxon>Bacteria</taxon>
        <taxon>Pseudomonadati</taxon>
        <taxon>Bacteroidota</taxon>
        <taxon>Flavobacteriia</taxon>
        <taxon>Flavobacteriales</taxon>
        <taxon>Weeksellaceae</taxon>
        <taxon>Apibacter</taxon>
    </lineage>
</organism>
<dbReference type="CDD" id="cd06529">
    <property type="entry name" value="S24_LexA-like"/>
    <property type="match status" value="1"/>
</dbReference>
<dbReference type="InterPro" id="IPR010982">
    <property type="entry name" value="Lambda_DNA-bd_dom_sf"/>
</dbReference>
<dbReference type="PANTHER" id="PTHR40661:SF1">
    <property type="entry name" value="HTH CRO_C1-TYPE DOMAIN-CONTAINING PROTEIN"/>
    <property type="match status" value="1"/>
</dbReference>
<keyword evidence="2" id="KW-0238">DNA-binding</keyword>
<dbReference type="GO" id="GO:0003677">
    <property type="term" value="F:DNA binding"/>
    <property type="evidence" value="ECO:0007669"/>
    <property type="project" value="UniProtKB-KW"/>
</dbReference>
<dbReference type="InterPro" id="IPR039418">
    <property type="entry name" value="LexA-like"/>
</dbReference>
<dbReference type="RefSeq" id="WP_146261328.1">
    <property type="nucleotide sequence ID" value="NZ_SELG01000027.1"/>
</dbReference>
<dbReference type="Gene3D" id="1.10.260.40">
    <property type="entry name" value="lambda repressor-like DNA-binding domains"/>
    <property type="match status" value="1"/>
</dbReference>
<dbReference type="InterPro" id="IPR036286">
    <property type="entry name" value="LexA/Signal_pep-like_sf"/>
</dbReference>
<proteinExistence type="predicted"/>
<dbReference type="InterPro" id="IPR015927">
    <property type="entry name" value="Peptidase_S24_S26A/B/C"/>
</dbReference>
<evidence type="ECO:0000256" key="1">
    <source>
        <dbReference type="ARBA" id="ARBA00023015"/>
    </source>
</evidence>
<reference evidence="6 7" key="1">
    <citation type="submission" date="2019-02" db="EMBL/GenBank/DDBJ databases">
        <title>Apibacter muscae sp. nov.: a novel member of the house fly microbiota.</title>
        <authorList>
            <person name="Park R."/>
        </authorList>
    </citation>
    <scope>NUCLEOTIDE SEQUENCE [LARGE SCALE GENOMIC DNA]</scope>
    <source>
        <strain evidence="6 7">AL1</strain>
    </source>
</reference>
<dbReference type="Proteomes" id="UP000319499">
    <property type="component" value="Unassembled WGS sequence"/>
</dbReference>
<evidence type="ECO:0000259" key="4">
    <source>
        <dbReference type="Pfam" id="PF00717"/>
    </source>
</evidence>
<keyword evidence="3" id="KW-0804">Transcription</keyword>
<feature type="domain" description="Peptidase S24/S26A/S26B/S26C" evidence="4">
    <location>
        <begin position="97"/>
        <end position="212"/>
    </location>
</feature>
<name>A0A563DK14_9FLAO</name>
<dbReference type="Pfam" id="PF07022">
    <property type="entry name" value="Phage_CI_repr"/>
    <property type="match status" value="1"/>
</dbReference>
<evidence type="ECO:0000256" key="3">
    <source>
        <dbReference type="ARBA" id="ARBA00023163"/>
    </source>
</evidence>
<keyword evidence="7" id="KW-1185">Reference proteome</keyword>
<dbReference type="Gene3D" id="2.10.109.10">
    <property type="entry name" value="Umud Fragment, subunit A"/>
    <property type="match status" value="1"/>
</dbReference>
<keyword evidence="1" id="KW-0805">Transcription regulation</keyword>
<dbReference type="EMBL" id="SELH01000011">
    <property type="protein sequence ID" value="TWP30545.1"/>
    <property type="molecule type" value="Genomic_DNA"/>
</dbReference>
<feature type="domain" description="Bacteriophage CI repressor N-terminal" evidence="5">
    <location>
        <begin position="6"/>
        <end position="66"/>
    </location>
</feature>
<dbReference type="AlphaFoldDB" id="A0A563DK14"/>
<dbReference type="OrthoDB" id="796548at2"/>
<dbReference type="Pfam" id="PF00717">
    <property type="entry name" value="Peptidase_S24"/>
    <property type="match status" value="1"/>
</dbReference>
<dbReference type="GO" id="GO:0045892">
    <property type="term" value="P:negative regulation of DNA-templated transcription"/>
    <property type="evidence" value="ECO:0007669"/>
    <property type="project" value="InterPro"/>
</dbReference>
<evidence type="ECO:0000313" key="6">
    <source>
        <dbReference type="EMBL" id="TWP30545.1"/>
    </source>
</evidence>